<evidence type="ECO:0000313" key="1">
    <source>
        <dbReference type="EMBL" id="SDI40139.1"/>
    </source>
</evidence>
<name>A0A1G8K9V9_9BURK</name>
<dbReference type="EMBL" id="FNCJ01000022">
    <property type="protein sequence ID" value="SDI40139.1"/>
    <property type="molecule type" value="Genomic_DNA"/>
</dbReference>
<organism evidence="1 2">
    <name type="scientific">Paraburkholderia phenazinium</name>
    <dbReference type="NCBI Taxonomy" id="60549"/>
    <lineage>
        <taxon>Bacteria</taxon>
        <taxon>Pseudomonadati</taxon>
        <taxon>Pseudomonadota</taxon>
        <taxon>Betaproteobacteria</taxon>
        <taxon>Burkholderiales</taxon>
        <taxon>Burkholderiaceae</taxon>
        <taxon>Paraburkholderia</taxon>
    </lineage>
</organism>
<accession>A0A1G8K9V9</accession>
<gene>
    <name evidence="1" type="ORF">SAMN05216466_12240</name>
</gene>
<dbReference type="Proteomes" id="UP000199706">
    <property type="component" value="Unassembled WGS sequence"/>
</dbReference>
<dbReference type="AlphaFoldDB" id="A0A1G8K9V9"/>
<proteinExistence type="predicted"/>
<sequence>MTSKLPGALLRFGRGNVDTDVRATNNESRWRMKAATMLKDEFYRRTGQPFVDFNTQATHSAAAATVFGAGNCGEHASTTSVYHSRRLEDQETVHYVSGQGLGHAWAQARLPGAADSGEGERTVVMDAWANGPAVLAPDARFAKQRGKARSVMHFDSSSGRDARIATNDLVLETRAQGPAEIERRIRSGATLAARFTAFVDSRLPSGIGD</sequence>
<reference evidence="1 2" key="1">
    <citation type="submission" date="2016-10" db="EMBL/GenBank/DDBJ databases">
        <authorList>
            <person name="de Groot N.N."/>
        </authorList>
    </citation>
    <scope>NUCLEOTIDE SEQUENCE [LARGE SCALE GENOMIC DNA]</scope>
    <source>
        <strain evidence="1 2">LMG 2247</strain>
    </source>
</reference>
<evidence type="ECO:0000313" key="2">
    <source>
        <dbReference type="Proteomes" id="UP000199706"/>
    </source>
</evidence>
<protein>
    <submittedName>
        <fullName evidence="1">Uncharacterized protein</fullName>
    </submittedName>
</protein>